<feature type="transmembrane region" description="Helical" evidence="7">
    <location>
        <begin position="58"/>
        <end position="79"/>
    </location>
</feature>
<dbReference type="InterPro" id="IPR005829">
    <property type="entry name" value="Sugar_transporter_CS"/>
</dbReference>
<dbReference type="PANTHER" id="PTHR48022">
    <property type="entry name" value="PLASTIDIC GLUCOSE TRANSPORTER 4"/>
    <property type="match status" value="1"/>
</dbReference>
<evidence type="ECO:0000256" key="5">
    <source>
        <dbReference type="ARBA" id="ARBA00022989"/>
    </source>
</evidence>
<dbReference type="SUPFAM" id="SSF103473">
    <property type="entry name" value="MFS general substrate transporter"/>
    <property type="match status" value="1"/>
</dbReference>
<accession>Q0CQA9</accession>
<dbReference type="InterPro" id="IPR003663">
    <property type="entry name" value="Sugar/inositol_transpt"/>
</dbReference>
<evidence type="ECO:0000256" key="3">
    <source>
        <dbReference type="ARBA" id="ARBA00022448"/>
    </source>
</evidence>
<keyword evidence="4 7" id="KW-0812">Transmembrane</keyword>
<dbReference type="HOGENOM" id="CLU_001265_30_3_1"/>
<keyword evidence="3" id="KW-0813">Transport</keyword>
<evidence type="ECO:0000259" key="8">
    <source>
        <dbReference type="PROSITE" id="PS50850"/>
    </source>
</evidence>
<dbReference type="OrthoDB" id="6612291at2759"/>
<evidence type="ECO:0000256" key="2">
    <source>
        <dbReference type="ARBA" id="ARBA00010992"/>
    </source>
</evidence>
<organism evidence="9 10">
    <name type="scientific">Aspergillus terreus (strain NIH 2624 / FGSC A1156)</name>
    <dbReference type="NCBI Taxonomy" id="341663"/>
    <lineage>
        <taxon>Eukaryota</taxon>
        <taxon>Fungi</taxon>
        <taxon>Dikarya</taxon>
        <taxon>Ascomycota</taxon>
        <taxon>Pezizomycotina</taxon>
        <taxon>Eurotiomycetes</taxon>
        <taxon>Eurotiomycetidae</taxon>
        <taxon>Eurotiales</taxon>
        <taxon>Aspergillaceae</taxon>
        <taxon>Aspergillus</taxon>
        <taxon>Aspergillus subgen. Circumdati</taxon>
    </lineage>
</organism>
<dbReference type="PRINTS" id="PR00171">
    <property type="entry name" value="SUGRTRNSPORT"/>
</dbReference>
<protein>
    <recommendedName>
        <fullName evidence="8">Major facilitator superfamily (MFS) profile domain-containing protein</fullName>
    </recommendedName>
</protein>
<feature type="transmembrane region" description="Helical" evidence="7">
    <location>
        <begin position="408"/>
        <end position="427"/>
    </location>
</feature>
<dbReference type="InterPro" id="IPR020846">
    <property type="entry name" value="MFS_dom"/>
</dbReference>
<keyword evidence="6 7" id="KW-0472">Membrane</keyword>
<gene>
    <name evidence="9" type="ORF">ATEG_04125</name>
</gene>
<feature type="transmembrane region" description="Helical" evidence="7">
    <location>
        <begin position="7"/>
        <end position="25"/>
    </location>
</feature>
<dbReference type="PANTHER" id="PTHR48022:SF1">
    <property type="entry name" value="SUGAR TRANSPORTER, PUTATIVE (AFU_ORTHOLOGUE AFUA_5G06720)-RELATED"/>
    <property type="match status" value="1"/>
</dbReference>
<dbReference type="EMBL" id="CH476598">
    <property type="protein sequence ID" value="EAU35927.1"/>
    <property type="molecule type" value="Genomic_DNA"/>
</dbReference>
<evidence type="ECO:0000256" key="7">
    <source>
        <dbReference type="SAM" id="Phobius"/>
    </source>
</evidence>
<dbReference type="PROSITE" id="PS00217">
    <property type="entry name" value="SUGAR_TRANSPORT_2"/>
    <property type="match status" value="1"/>
</dbReference>
<feature type="transmembrane region" description="Helical" evidence="7">
    <location>
        <begin position="299"/>
        <end position="320"/>
    </location>
</feature>
<feature type="transmembrane region" description="Helical" evidence="7">
    <location>
        <begin position="91"/>
        <end position="109"/>
    </location>
</feature>
<evidence type="ECO:0000256" key="4">
    <source>
        <dbReference type="ARBA" id="ARBA00022692"/>
    </source>
</evidence>
<evidence type="ECO:0000256" key="1">
    <source>
        <dbReference type="ARBA" id="ARBA00004141"/>
    </source>
</evidence>
<dbReference type="InterPro" id="IPR036259">
    <property type="entry name" value="MFS_trans_sf"/>
</dbReference>
<comment type="similarity">
    <text evidence="2">Belongs to the major facilitator superfamily. Sugar transporter (TC 2.A.1.1) family.</text>
</comment>
<reference evidence="10" key="1">
    <citation type="submission" date="2005-09" db="EMBL/GenBank/DDBJ databases">
        <title>Annotation of the Aspergillus terreus NIH2624 genome.</title>
        <authorList>
            <person name="Birren B.W."/>
            <person name="Lander E.S."/>
            <person name="Galagan J.E."/>
            <person name="Nusbaum C."/>
            <person name="Devon K."/>
            <person name="Henn M."/>
            <person name="Ma L.-J."/>
            <person name="Jaffe D.B."/>
            <person name="Butler J."/>
            <person name="Alvarez P."/>
            <person name="Gnerre S."/>
            <person name="Grabherr M."/>
            <person name="Kleber M."/>
            <person name="Mauceli E.W."/>
            <person name="Brockman W."/>
            <person name="Rounsley S."/>
            <person name="Young S.K."/>
            <person name="LaButti K."/>
            <person name="Pushparaj V."/>
            <person name="DeCaprio D."/>
            <person name="Crawford M."/>
            <person name="Koehrsen M."/>
            <person name="Engels R."/>
            <person name="Montgomery P."/>
            <person name="Pearson M."/>
            <person name="Howarth C."/>
            <person name="Larson L."/>
            <person name="Luoma S."/>
            <person name="White J."/>
            <person name="Alvarado L."/>
            <person name="Kodira C.D."/>
            <person name="Zeng Q."/>
            <person name="Oleary S."/>
            <person name="Yandava C."/>
            <person name="Denning D.W."/>
            <person name="Nierman W.C."/>
            <person name="Milne T."/>
            <person name="Madden K."/>
        </authorList>
    </citation>
    <scope>NUCLEOTIDE SEQUENCE [LARGE SCALE GENOMIC DNA]</scope>
    <source>
        <strain evidence="10">NIH 2624 / FGSC A1156</strain>
    </source>
</reference>
<dbReference type="GO" id="GO:0005351">
    <property type="term" value="F:carbohydrate:proton symporter activity"/>
    <property type="evidence" value="ECO:0007669"/>
    <property type="project" value="TreeGrafter"/>
</dbReference>
<evidence type="ECO:0000313" key="9">
    <source>
        <dbReference type="EMBL" id="EAU35927.1"/>
    </source>
</evidence>
<evidence type="ECO:0000313" key="10">
    <source>
        <dbReference type="Proteomes" id="UP000007963"/>
    </source>
</evidence>
<dbReference type="Pfam" id="PF00083">
    <property type="entry name" value="Sugar_tr"/>
    <property type="match status" value="2"/>
</dbReference>
<dbReference type="AlphaFoldDB" id="Q0CQA9"/>
<evidence type="ECO:0000256" key="6">
    <source>
        <dbReference type="ARBA" id="ARBA00023136"/>
    </source>
</evidence>
<dbReference type="InterPro" id="IPR005828">
    <property type="entry name" value="MFS_sugar_transport-like"/>
</dbReference>
<feature type="transmembrane region" description="Helical" evidence="7">
    <location>
        <begin position="363"/>
        <end position="386"/>
    </location>
</feature>
<dbReference type="eggNOG" id="KOG0254">
    <property type="taxonomic scope" value="Eukaryota"/>
</dbReference>
<dbReference type="RefSeq" id="XP_001213303.1">
    <property type="nucleotide sequence ID" value="XM_001213303.1"/>
</dbReference>
<dbReference type="VEuPathDB" id="FungiDB:ATEG_04125"/>
<dbReference type="FunFam" id="1.20.1250.20:FF:001021">
    <property type="entry name" value="MFS sugar transporter, putative (AFU_orthologue AFUA_5G06720)"/>
    <property type="match status" value="1"/>
</dbReference>
<feature type="transmembrane region" description="Helical" evidence="7">
    <location>
        <begin position="115"/>
        <end position="135"/>
    </location>
</feature>
<proteinExistence type="inferred from homology"/>
<dbReference type="GeneID" id="4318776"/>
<name>Q0CQA9_ASPTN</name>
<feature type="domain" description="Major facilitator superfamily (MFS) profile" evidence="8">
    <location>
        <begin position="12"/>
        <end position="452"/>
    </location>
</feature>
<dbReference type="PROSITE" id="PS50850">
    <property type="entry name" value="MFS"/>
    <property type="match status" value="1"/>
</dbReference>
<sequence length="492" mass="53848">MYGRGLSLRMGIMLTCQISFVLFGAKPLDQHPRYNQGVFSGIVGNENFLGLVGHPSSAVIGIIVSIYNLGCVAGTALAFMASDKIGFRRTMWFSMAWILVGATVQTCAYSKAQLLVARFVTGIGTGIMSSAVPVYQSELCDARKRGMPRELAASHSVPACLCGARDLDGIWLGLLANESPSPPGWSASNSLPESPRWLFRGGRNEEGIQVLCDVYDRATDDPKIVQDCQGIFKAIEVDNLRGEYRWSQIFKKDELHTGRRVLLAYGLQFMNQMGGVNVIVSLTQWNPVLEVNVGMDKQLSLLLGGAIQVMFVIGSFYPTFYSDRLGRRKPMIWGSIGLFVCMLMISILLSFKGTPQQKPAATASVAFFFLFMLIFGASINCIPWVYGPELLPLHVRAKGQAIGVSANWTWNFFVAMIAPCLIEQLAWKGYLIFMALNLAFVPCAVCHDTMHLCSAPLLGSHRNGSTLRGGLPPWVCETGISNVRDSSVSITV</sequence>
<keyword evidence="5 7" id="KW-1133">Transmembrane helix</keyword>
<dbReference type="OMA" id="VYQAELC"/>
<dbReference type="GO" id="GO:0016020">
    <property type="term" value="C:membrane"/>
    <property type="evidence" value="ECO:0007669"/>
    <property type="project" value="UniProtKB-SubCell"/>
</dbReference>
<dbReference type="Gene3D" id="1.20.1250.20">
    <property type="entry name" value="MFS general substrate transporter like domains"/>
    <property type="match status" value="2"/>
</dbReference>
<comment type="subcellular location">
    <subcellularLocation>
        <location evidence="1">Membrane</location>
        <topology evidence="1">Multi-pass membrane protein</topology>
    </subcellularLocation>
</comment>
<dbReference type="InterPro" id="IPR050360">
    <property type="entry name" value="MFS_Sugar_Transporters"/>
</dbReference>
<feature type="transmembrane region" description="Helical" evidence="7">
    <location>
        <begin position="332"/>
        <end position="351"/>
    </location>
</feature>
<dbReference type="Proteomes" id="UP000007963">
    <property type="component" value="Unassembled WGS sequence"/>
</dbReference>